<name>A0AAD3RWG5_NEPGR</name>
<dbReference type="InterPro" id="IPR002885">
    <property type="entry name" value="PPR_rpt"/>
</dbReference>
<feature type="repeat" description="PPR" evidence="3">
    <location>
        <begin position="925"/>
        <end position="959"/>
    </location>
</feature>
<gene>
    <name evidence="5" type="ORF">Nepgr_000450</name>
</gene>
<feature type="domain" description="PROP1-like PPR" evidence="4">
    <location>
        <begin position="558"/>
        <end position="666"/>
    </location>
</feature>
<keyword evidence="2" id="KW-0677">Repeat</keyword>
<dbReference type="NCBIfam" id="TIGR00756">
    <property type="entry name" value="PPR"/>
    <property type="match status" value="12"/>
</dbReference>
<feature type="repeat" description="PPR" evidence="3">
    <location>
        <begin position="368"/>
        <end position="402"/>
    </location>
</feature>
<dbReference type="AlphaFoldDB" id="A0AAD3RWG5"/>
<accession>A0AAD3RWG5</accession>
<evidence type="ECO:0000313" key="6">
    <source>
        <dbReference type="Proteomes" id="UP001279734"/>
    </source>
</evidence>
<feature type="repeat" description="PPR" evidence="3">
    <location>
        <begin position="543"/>
        <end position="577"/>
    </location>
</feature>
<feature type="repeat" description="PPR" evidence="3">
    <location>
        <begin position="752"/>
        <end position="786"/>
    </location>
</feature>
<dbReference type="SUPFAM" id="SSF81901">
    <property type="entry name" value="HCP-like"/>
    <property type="match status" value="1"/>
</dbReference>
<dbReference type="PROSITE" id="PS51375">
    <property type="entry name" value="PPR"/>
    <property type="match status" value="16"/>
</dbReference>
<sequence length="1010" mass="113788">MMLHPHGPKQLGHENLQRPRVLLNLHSPLKTSVFPDFARKSWVALGFNSLHHHNPSLTPRLTTDEGFSSHECSPTRIRSYSGSRVFVEFKPVRVSRTVASPAKTSTKRRYGGSLPSILRSLECEDDIEKALNFYKGKLNPKEQTVILKEQRSWDRVLRVFSWMKLQEDYAPNVIHYNVVLRSLGRALKWDELRLRWIEMARDGVLPTNNTYSMLVDVYGKAGLVKEAVLWIKHMRTRGIFPDEVTMNTVVGVLKDAGEFDRADRFYKNWCAGKVELEGLDLENLHGLESGSQLTPFSLKHFLSTELLKIGRRSPPSRVVVESEMETAVRKPQLAATYNTLIDLYGKAGRLNAAADVFAEMLKSGVAPDIFTFNTMIHTCGTYGHLSEAEALLDKMEERGISPDTKTYNTFLSLYAEAGNTDAALKCYWQIRKVGLFADVVSHRAVLHMLCRKQMVQEAESVIRKMEKSHIHVDEHSVPIVMAMYVNEDLLDKARIFLEQCQLDRRFSTKTYAAIIDVYAEKGLWTEAEDVFYGNKELEGQRKDVLEYNVMIKAYGKAKLYDKAFSFFKGMRDLGTWPDECTYNSLIQMFSGGDLVDRARHLLSEMQAAGLKPQCLTFSSVIASCARLGQVSDAIDVFRDMEKAEVKPNEVVYGSLINAFAEAGRIEDAVHYCRMMEDDGLIANQIILTSLIKAYSKGGQLEGAKEMYEKLKELDGGPDRVALNSMIKLYADLGMVSDANLIFDTMKEKRWADGFTYSYMMHLYINMGMLEKAINIAEEMKHSDSLVDSSSYTNVMACYAMNGQLDDCGELLQEMVASKILPDESTFKVLFTVLKKGGLASEAVKQLESAYQEGKPYARQAVITCVFSVVGLHASALESSAEFTESEADFDSAAYNVAIYAFGASGQTEKALNFLMRMQDKGLDMDLVTYINLVNCYGKANMIEGVKRVYSMLKYGEIEPNESLFKAVIDAYKNANRHDLAGLVSQEMKYALDRPQQLSDSETESDLEENG</sequence>
<proteinExistence type="inferred from homology"/>
<organism evidence="5 6">
    <name type="scientific">Nepenthes gracilis</name>
    <name type="common">Slender pitcher plant</name>
    <dbReference type="NCBI Taxonomy" id="150966"/>
    <lineage>
        <taxon>Eukaryota</taxon>
        <taxon>Viridiplantae</taxon>
        <taxon>Streptophyta</taxon>
        <taxon>Embryophyta</taxon>
        <taxon>Tracheophyta</taxon>
        <taxon>Spermatophyta</taxon>
        <taxon>Magnoliopsida</taxon>
        <taxon>eudicotyledons</taxon>
        <taxon>Gunneridae</taxon>
        <taxon>Pentapetalae</taxon>
        <taxon>Caryophyllales</taxon>
        <taxon>Nepenthaceae</taxon>
        <taxon>Nepenthes</taxon>
    </lineage>
</organism>
<comment type="caution">
    <text evidence="5">The sequence shown here is derived from an EMBL/GenBank/DDBJ whole genome shotgun (WGS) entry which is preliminary data.</text>
</comment>
<reference evidence="5" key="1">
    <citation type="submission" date="2023-05" db="EMBL/GenBank/DDBJ databases">
        <title>Nepenthes gracilis genome sequencing.</title>
        <authorList>
            <person name="Fukushima K."/>
        </authorList>
    </citation>
    <scope>NUCLEOTIDE SEQUENCE</scope>
    <source>
        <strain evidence="5">SING2019-196</strain>
    </source>
</reference>
<keyword evidence="6" id="KW-1185">Reference proteome</keyword>
<feature type="repeat" description="PPR" evidence="3">
    <location>
        <begin position="438"/>
        <end position="472"/>
    </location>
</feature>
<feature type="repeat" description="PPR" evidence="3">
    <location>
        <begin position="578"/>
        <end position="612"/>
    </location>
</feature>
<dbReference type="Proteomes" id="UP001279734">
    <property type="component" value="Unassembled WGS sequence"/>
</dbReference>
<feature type="repeat" description="PPR" evidence="3">
    <location>
        <begin position="172"/>
        <end position="206"/>
    </location>
</feature>
<dbReference type="Pfam" id="PF13041">
    <property type="entry name" value="PPR_2"/>
    <property type="match status" value="3"/>
</dbReference>
<dbReference type="PANTHER" id="PTHR46128">
    <property type="entry name" value="MITOCHONDRIAL GROUP I INTRON SPLICING FACTOR CCM1"/>
    <property type="match status" value="1"/>
</dbReference>
<evidence type="ECO:0000313" key="5">
    <source>
        <dbReference type="EMBL" id="GMG98610.1"/>
    </source>
</evidence>
<evidence type="ECO:0000256" key="1">
    <source>
        <dbReference type="ARBA" id="ARBA00007626"/>
    </source>
</evidence>
<evidence type="ECO:0000256" key="2">
    <source>
        <dbReference type="ARBA" id="ARBA00022737"/>
    </source>
</evidence>
<feature type="repeat" description="PPR" evidence="3">
    <location>
        <begin position="207"/>
        <end position="241"/>
    </location>
</feature>
<feature type="repeat" description="PPR" evidence="3">
    <location>
        <begin position="890"/>
        <end position="924"/>
    </location>
</feature>
<evidence type="ECO:0000259" key="4">
    <source>
        <dbReference type="Pfam" id="PF17177"/>
    </source>
</evidence>
<dbReference type="Pfam" id="PF01535">
    <property type="entry name" value="PPR"/>
    <property type="match status" value="7"/>
</dbReference>
<dbReference type="Pfam" id="PF17177">
    <property type="entry name" value="PPR_long"/>
    <property type="match status" value="1"/>
</dbReference>
<dbReference type="InterPro" id="IPR011990">
    <property type="entry name" value="TPR-like_helical_dom_sf"/>
</dbReference>
<feature type="repeat" description="PPR" evidence="3">
    <location>
        <begin position="403"/>
        <end position="437"/>
    </location>
</feature>
<feature type="repeat" description="PPR" evidence="3">
    <location>
        <begin position="333"/>
        <end position="367"/>
    </location>
</feature>
<comment type="similarity">
    <text evidence="1">Belongs to the PPR family. P subfamily.</text>
</comment>
<feature type="repeat" description="PPR" evidence="3">
    <location>
        <begin position="787"/>
        <end position="821"/>
    </location>
</feature>
<protein>
    <recommendedName>
        <fullName evidence="4">PROP1-like PPR domain-containing protein</fullName>
    </recommendedName>
</protein>
<feature type="repeat" description="PPR" evidence="3">
    <location>
        <begin position="613"/>
        <end position="647"/>
    </location>
</feature>
<dbReference type="Gene3D" id="1.25.40.10">
    <property type="entry name" value="Tetratricopeptide repeat domain"/>
    <property type="match status" value="7"/>
</dbReference>
<dbReference type="SUPFAM" id="SSF48452">
    <property type="entry name" value="TPR-like"/>
    <property type="match status" value="1"/>
</dbReference>
<dbReference type="EMBL" id="BSYO01000001">
    <property type="protein sequence ID" value="GMG98610.1"/>
    <property type="molecule type" value="Genomic_DNA"/>
</dbReference>
<feature type="repeat" description="PPR" evidence="3">
    <location>
        <begin position="718"/>
        <end position="748"/>
    </location>
</feature>
<dbReference type="InterPro" id="IPR050872">
    <property type="entry name" value="PPR_P_subfamily"/>
</dbReference>
<dbReference type="InterPro" id="IPR033443">
    <property type="entry name" value="PROP1-like_PPR_dom"/>
</dbReference>
<feature type="repeat" description="PPR" evidence="3">
    <location>
        <begin position="683"/>
        <end position="717"/>
    </location>
</feature>
<dbReference type="PANTHER" id="PTHR46128:SF329">
    <property type="entry name" value="MITOCHONDRIAL GROUP I INTRON SPLICING FACTOR DMR1"/>
    <property type="match status" value="1"/>
</dbReference>
<evidence type="ECO:0000256" key="3">
    <source>
        <dbReference type="PROSITE-ProRule" id="PRU00708"/>
    </source>
</evidence>
<feature type="repeat" description="PPR" evidence="3">
    <location>
        <begin position="648"/>
        <end position="682"/>
    </location>
</feature>